<dbReference type="InterPro" id="IPR025588">
    <property type="entry name" value="YcxB-like_C"/>
</dbReference>
<dbReference type="Pfam" id="PF14317">
    <property type="entry name" value="YcxB"/>
    <property type="match status" value="1"/>
</dbReference>
<sequence>MEPVFTAATVIDEKTYAQMLLAKQRLDQRWMMILVYLLALPAVWAMTFRIEQPDSLFSWVLRIFVLALTAAVIPPIWRRVRRAFCRGLGRRLFRGLAAPLPTVFYRFYPDRVEVRDGGPCETFGYGEIFRPVETADFFLLFLSKNLCHAVSKDGLSGDAASFESFLNARCSKSCAKVLP</sequence>
<dbReference type="RefSeq" id="WP_262399322.1">
    <property type="nucleotide sequence ID" value="NZ_JACRTB010000006.1"/>
</dbReference>
<reference evidence="3 4" key="1">
    <citation type="submission" date="2020-08" db="EMBL/GenBank/DDBJ databases">
        <title>Genome public.</title>
        <authorList>
            <person name="Liu C."/>
            <person name="Sun Q."/>
        </authorList>
    </citation>
    <scope>NUCLEOTIDE SEQUENCE [LARGE SCALE GENOMIC DNA]</scope>
    <source>
        <strain evidence="3 4">BX1</strain>
    </source>
</reference>
<evidence type="ECO:0000313" key="3">
    <source>
        <dbReference type="EMBL" id="MBC8575720.1"/>
    </source>
</evidence>
<organism evidence="3 4">
    <name type="scientific">Yanshouia hominis</name>
    <dbReference type="NCBI Taxonomy" id="2763673"/>
    <lineage>
        <taxon>Bacteria</taxon>
        <taxon>Bacillati</taxon>
        <taxon>Bacillota</taxon>
        <taxon>Clostridia</taxon>
        <taxon>Eubacteriales</taxon>
        <taxon>Oscillospiraceae</taxon>
        <taxon>Yanshouia</taxon>
    </lineage>
</organism>
<dbReference type="Proteomes" id="UP000658131">
    <property type="component" value="Unassembled WGS sequence"/>
</dbReference>
<protein>
    <submittedName>
        <fullName evidence="3">YcxB family protein</fullName>
    </submittedName>
</protein>
<evidence type="ECO:0000259" key="2">
    <source>
        <dbReference type="Pfam" id="PF14317"/>
    </source>
</evidence>
<dbReference type="EMBL" id="JACRTB010000006">
    <property type="protein sequence ID" value="MBC8575720.1"/>
    <property type="molecule type" value="Genomic_DNA"/>
</dbReference>
<feature type="transmembrane region" description="Helical" evidence="1">
    <location>
        <begin position="56"/>
        <end position="77"/>
    </location>
</feature>
<accession>A0ABR7NH66</accession>
<keyword evidence="1" id="KW-1133">Transmembrane helix</keyword>
<proteinExistence type="predicted"/>
<feature type="domain" description="YcxB-like C-terminal" evidence="2">
    <location>
        <begin position="107"/>
        <end position="165"/>
    </location>
</feature>
<keyword evidence="4" id="KW-1185">Reference proteome</keyword>
<comment type="caution">
    <text evidence="3">The sequence shown here is derived from an EMBL/GenBank/DDBJ whole genome shotgun (WGS) entry which is preliminary data.</text>
</comment>
<feature type="transmembrane region" description="Helical" evidence="1">
    <location>
        <begin position="30"/>
        <end position="50"/>
    </location>
</feature>
<keyword evidence="1" id="KW-0472">Membrane</keyword>
<name>A0ABR7NH66_9FIRM</name>
<evidence type="ECO:0000313" key="4">
    <source>
        <dbReference type="Proteomes" id="UP000658131"/>
    </source>
</evidence>
<keyword evidence="1" id="KW-0812">Transmembrane</keyword>
<evidence type="ECO:0000256" key="1">
    <source>
        <dbReference type="SAM" id="Phobius"/>
    </source>
</evidence>
<gene>
    <name evidence="3" type="ORF">H8717_04735</name>
</gene>